<organism evidence="1 2">
    <name type="scientific">Gimesia chilikensis</name>
    <dbReference type="NCBI Taxonomy" id="2605989"/>
    <lineage>
        <taxon>Bacteria</taxon>
        <taxon>Pseudomonadati</taxon>
        <taxon>Planctomycetota</taxon>
        <taxon>Planctomycetia</taxon>
        <taxon>Planctomycetales</taxon>
        <taxon>Planctomycetaceae</taxon>
        <taxon>Gimesia</taxon>
    </lineage>
</organism>
<gene>
    <name evidence="1" type="ORF">HG66A1_62650</name>
</gene>
<protein>
    <recommendedName>
        <fullName evidence="3">Guanylate cyclase domain-containing protein</fullName>
    </recommendedName>
</protein>
<evidence type="ECO:0000313" key="1">
    <source>
        <dbReference type="EMBL" id="QDT24433.1"/>
    </source>
</evidence>
<dbReference type="RefSeq" id="WP_145193121.1">
    <property type="nucleotide sequence ID" value="NZ_CP036266.1"/>
</dbReference>
<proteinExistence type="predicted"/>
<evidence type="ECO:0008006" key="3">
    <source>
        <dbReference type="Google" id="ProtNLM"/>
    </source>
</evidence>
<dbReference type="EMBL" id="CP036266">
    <property type="protein sequence ID" value="QDT24433.1"/>
    <property type="molecule type" value="Genomic_DNA"/>
</dbReference>
<keyword evidence="2" id="KW-1185">Reference proteome</keyword>
<dbReference type="OrthoDB" id="8235971at2"/>
<accession>A0A517PYI2</accession>
<dbReference type="Proteomes" id="UP000320421">
    <property type="component" value="Chromosome"/>
</dbReference>
<name>A0A517PYI2_9PLAN</name>
<reference evidence="1 2" key="1">
    <citation type="submission" date="2019-02" db="EMBL/GenBank/DDBJ databases">
        <title>Deep-cultivation of Planctomycetes and their phenomic and genomic characterization uncovers novel biology.</title>
        <authorList>
            <person name="Wiegand S."/>
            <person name="Jogler M."/>
            <person name="Boedeker C."/>
            <person name="Pinto D."/>
            <person name="Vollmers J."/>
            <person name="Rivas-Marin E."/>
            <person name="Kohn T."/>
            <person name="Peeters S.H."/>
            <person name="Heuer A."/>
            <person name="Rast P."/>
            <person name="Oberbeckmann S."/>
            <person name="Bunk B."/>
            <person name="Jeske O."/>
            <person name="Meyerdierks A."/>
            <person name="Storesund J.E."/>
            <person name="Kallscheuer N."/>
            <person name="Luecker S."/>
            <person name="Lage O.M."/>
            <person name="Pohl T."/>
            <person name="Merkel B.J."/>
            <person name="Hornburger P."/>
            <person name="Mueller R.-W."/>
            <person name="Bruemmer F."/>
            <person name="Labrenz M."/>
            <person name="Spormann A.M."/>
            <person name="Op den Camp H."/>
            <person name="Overmann J."/>
            <person name="Amann R."/>
            <person name="Jetten M.S.M."/>
            <person name="Mascher T."/>
            <person name="Medema M.H."/>
            <person name="Devos D.P."/>
            <person name="Kaster A.-K."/>
            <person name="Ovreas L."/>
            <person name="Rohde M."/>
            <person name="Galperin M.Y."/>
            <person name="Jogler C."/>
        </authorList>
    </citation>
    <scope>NUCLEOTIDE SEQUENCE [LARGE SCALE GENOMIC DNA]</scope>
    <source>
        <strain evidence="1 2">HG66A1</strain>
    </source>
</reference>
<dbReference type="AlphaFoldDB" id="A0A517PYI2"/>
<evidence type="ECO:0000313" key="2">
    <source>
        <dbReference type="Proteomes" id="UP000320421"/>
    </source>
</evidence>
<sequence>MDIFQLQNGRYLLYLDVLGFKQVVQNRPAHEAYEIINKALAEFHQRGMYIREFKTLYFSDTIIFYQDPVGWGRWAFSDIYAIAGLVWTALAANGIPCRGAISFGEFFVELDSNKQHSIFFGKALIDAYETESNKINREWMGITLCPSACQAVDYAESGVIDVLTSERRFFQVDEGLRLNPFMKLPSSYFDYQIGEITDDDLSTWDAPDFPNDVKALEFILSKKEHYQQSSDSNKQITSKYVTTSQMFTDMLGPECVEWARNIAKII</sequence>